<evidence type="ECO:0000256" key="4">
    <source>
        <dbReference type="ARBA" id="ARBA00023136"/>
    </source>
</evidence>
<name>A0A4R8XSX2_9MICO</name>
<keyword evidence="2 5" id="KW-0812">Transmembrane</keyword>
<feature type="transmembrane region" description="Helical" evidence="5">
    <location>
        <begin position="63"/>
        <end position="81"/>
    </location>
</feature>
<feature type="transmembrane region" description="Helical" evidence="5">
    <location>
        <begin position="6"/>
        <end position="23"/>
    </location>
</feature>
<accession>A0A4R8XSX2</accession>
<evidence type="ECO:0000256" key="2">
    <source>
        <dbReference type="ARBA" id="ARBA00022692"/>
    </source>
</evidence>
<protein>
    <submittedName>
        <fullName evidence="6">MarP family serine protease</fullName>
    </submittedName>
</protein>
<comment type="caution">
    <text evidence="6">The sequence shown here is derived from an EMBL/GenBank/DDBJ whole genome shotgun (WGS) entry which is preliminary data.</text>
</comment>
<dbReference type="InterPro" id="IPR047680">
    <property type="entry name" value="MarP-like"/>
</dbReference>
<dbReference type="PANTHER" id="PTHR43019">
    <property type="entry name" value="SERINE ENDOPROTEASE DEGS"/>
    <property type="match status" value="1"/>
</dbReference>
<feature type="transmembrane region" description="Helical" evidence="5">
    <location>
        <begin position="35"/>
        <end position="57"/>
    </location>
</feature>
<dbReference type="SUPFAM" id="SSF50494">
    <property type="entry name" value="Trypsin-like serine proteases"/>
    <property type="match status" value="1"/>
</dbReference>
<evidence type="ECO:0000256" key="3">
    <source>
        <dbReference type="ARBA" id="ARBA00022989"/>
    </source>
</evidence>
<reference evidence="6 7" key="1">
    <citation type="submission" date="2019-03" db="EMBL/GenBank/DDBJ databases">
        <title>Genomics of glacier-inhabiting Cryobacterium strains.</title>
        <authorList>
            <person name="Liu Q."/>
            <person name="Xin Y.-H."/>
        </authorList>
    </citation>
    <scope>NUCLEOTIDE SEQUENCE [LARGE SCALE GENOMIC DNA]</scope>
    <source>
        <strain evidence="6 7">TMT2-48-2</strain>
    </source>
</reference>
<dbReference type="Pfam" id="PF02674">
    <property type="entry name" value="Colicin_V"/>
    <property type="match status" value="1"/>
</dbReference>
<keyword evidence="3 5" id="KW-1133">Transmembrane helix</keyword>
<dbReference type="InterPro" id="IPR003825">
    <property type="entry name" value="Colicin-V_CvpA"/>
</dbReference>
<evidence type="ECO:0000313" key="7">
    <source>
        <dbReference type="Proteomes" id="UP000298433"/>
    </source>
</evidence>
<dbReference type="RefSeq" id="WP_134369692.1">
    <property type="nucleotide sequence ID" value="NZ_SOGN01000035.1"/>
</dbReference>
<dbReference type="Proteomes" id="UP000298433">
    <property type="component" value="Unassembled WGS sequence"/>
</dbReference>
<dbReference type="InterPro" id="IPR009003">
    <property type="entry name" value="Peptidase_S1_PA"/>
</dbReference>
<keyword evidence="6" id="KW-0378">Hydrolase</keyword>
<dbReference type="InterPro" id="IPR001940">
    <property type="entry name" value="Peptidase_S1C"/>
</dbReference>
<keyword evidence="7" id="KW-1185">Reference proteome</keyword>
<proteinExistence type="predicted"/>
<dbReference type="PRINTS" id="PR00834">
    <property type="entry name" value="PROTEASES2C"/>
</dbReference>
<evidence type="ECO:0000256" key="1">
    <source>
        <dbReference type="ARBA" id="ARBA00004141"/>
    </source>
</evidence>
<dbReference type="InterPro" id="IPR043504">
    <property type="entry name" value="Peptidase_S1_PA_chymotrypsin"/>
</dbReference>
<keyword evidence="4 5" id="KW-0472">Membrane</keyword>
<evidence type="ECO:0000256" key="5">
    <source>
        <dbReference type="SAM" id="Phobius"/>
    </source>
</evidence>
<dbReference type="OrthoDB" id="9766361at2"/>
<dbReference type="NCBIfam" id="NF033740">
    <property type="entry name" value="MarP_fam_protase"/>
    <property type="match status" value="1"/>
</dbReference>
<sequence length="393" mass="39415">MAFSTLLDVVLLIVLFGYLISGYRSGLIGSFSGIAGLAVGAVAAYFVVPLVGTWVPAAEWRTAASLAAAAVLLIGGLSLGRSIGRILTPQGTRNKLRVVDRVLGAGATVAVSALVASMIAFSIGSLGVPVVSPAVSSSNVIRSIDSLTPGPVKSFLAQLRSIVVTEGIPRVVEAFNGEAPVVPSVGTDSEALLAASASVMKISGTAYACGQNQSGSGFVIAPERVLTNAHVVAGVSEPVVVTPDGRSRSGQVVYFDEVVDLAVIAVPGLESPPLPLGDNLAPGSLAVSSGYPFGGPFETAPAEVVSVAPSLVADIYGQDPSPRQIYTLAADVDHGESGGPLLSEAGVVAGVVFAKSTTTDNLGYALAMEEVDPVADQAASLDASVSSGACISG</sequence>
<organism evidence="6 7">
    <name type="scientific">Cryobacterium cheniae</name>
    <dbReference type="NCBI Taxonomy" id="1259262"/>
    <lineage>
        <taxon>Bacteria</taxon>
        <taxon>Bacillati</taxon>
        <taxon>Actinomycetota</taxon>
        <taxon>Actinomycetes</taxon>
        <taxon>Micrococcales</taxon>
        <taxon>Microbacteriaceae</taxon>
        <taxon>Cryobacterium</taxon>
    </lineage>
</organism>
<dbReference type="PANTHER" id="PTHR43019:SF23">
    <property type="entry name" value="PROTEASE DO-LIKE 5, CHLOROPLASTIC"/>
    <property type="match status" value="1"/>
</dbReference>
<dbReference type="GO" id="GO:0009403">
    <property type="term" value="P:toxin biosynthetic process"/>
    <property type="evidence" value="ECO:0007669"/>
    <property type="project" value="InterPro"/>
</dbReference>
<dbReference type="GO" id="GO:0006508">
    <property type="term" value="P:proteolysis"/>
    <property type="evidence" value="ECO:0007669"/>
    <property type="project" value="UniProtKB-KW"/>
</dbReference>
<comment type="subcellular location">
    <subcellularLocation>
        <location evidence="1">Membrane</location>
        <topology evidence="1">Multi-pass membrane protein</topology>
    </subcellularLocation>
</comment>
<dbReference type="GO" id="GO:0004252">
    <property type="term" value="F:serine-type endopeptidase activity"/>
    <property type="evidence" value="ECO:0007669"/>
    <property type="project" value="InterPro"/>
</dbReference>
<gene>
    <name evidence="6" type="ORF">E3T23_07230</name>
</gene>
<keyword evidence="6" id="KW-0645">Protease</keyword>
<dbReference type="Gene3D" id="2.40.10.10">
    <property type="entry name" value="Trypsin-like serine proteases"/>
    <property type="match status" value="2"/>
</dbReference>
<feature type="transmembrane region" description="Helical" evidence="5">
    <location>
        <begin position="102"/>
        <end position="128"/>
    </location>
</feature>
<evidence type="ECO:0000313" key="6">
    <source>
        <dbReference type="EMBL" id="TFC81262.1"/>
    </source>
</evidence>
<dbReference type="GO" id="GO:0016020">
    <property type="term" value="C:membrane"/>
    <property type="evidence" value="ECO:0007669"/>
    <property type="project" value="UniProtKB-SubCell"/>
</dbReference>
<dbReference type="AlphaFoldDB" id="A0A4R8XSX2"/>
<dbReference type="Pfam" id="PF13365">
    <property type="entry name" value="Trypsin_2"/>
    <property type="match status" value="1"/>
</dbReference>
<dbReference type="EMBL" id="SOGN01000035">
    <property type="protein sequence ID" value="TFC81262.1"/>
    <property type="molecule type" value="Genomic_DNA"/>
</dbReference>